<proteinExistence type="predicted"/>
<dbReference type="InterPro" id="IPR006553">
    <property type="entry name" value="Leu-rich_rpt_Cys-con_subtyp"/>
</dbReference>
<protein>
    <submittedName>
        <fullName evidence="2">Leucine-rich repeat-containing G-coupled receptor 4-like</fullName>
    </submittedName>
</protein>
<dbReference type="GO" id="GO:0019005">
    <property type="term" value="C:SCF ubiquitin ligase complex"/>
    <property type="evidence" value="ECO:0007669"/>
    <property type="project" value="TreeGrafter"/>
</dbReference>
<evidence type="ECO:0000313" key="2">
    <source>
        <dbReference type="EMBL" id="PRW05869.1"/>
    </source>
</evidence>
<dbReference type="EMBL" id="LHPG02000028">
    <property type="protein sequence ID" value="PRW05869.1"/>
    <property type="molecule type" value="Genomic_DNA"/>
</dbReference>
<evidence type="ECO:0000313" key="3">
    <source>
        <dbReference type="Proteomes" id="UP000239899"/>
    </source>
</evidence>
<dbReference type="Gene3D" id="3.80.10.10">
    <property type="entry name" value="Ribonuclease Inhibitor"/>
    <property type="match status" value="2"/>
</dbReference>
<gene>
    <name evidence="2" type="ORF">C2E21_9484</name>
</gene>
<comment type="caution">
    <text evidence="2">The sequence shown here is derived from an EMBL/GenBank/DDBJ whole genome shotgun (WGS) entry which is preliminary data.</text>
</comment>
<dbReference type="OrthoDB" id="544129at2759"/>
<sequence>MASASEADAPDWAALPFSAVALIVAHASCLPRHQSGAALSALRLANRHWRSAVDDSIRSWHLQPYIGAPHNRVAAVLRRWQHLEALTLSSCVVDEAALQALGRCRRLSQLSFTHFVRFDLPGAAAARRLWEVVAALPALQLLTVHASDEGPTPAGLAALAGCSSLTALELHDFHREDIAIDVVAVLRGATRIQHLALHRSVRATAVQAQQAFDIGFATQLTSLELRASFTHDDDFLGLFATLTSLRRLDISANRNLTDDGFLGITRLAACLTALVMEGGHSVTENGATALAASSGLQMLSLAFSNRMSSDALLPLVAGTLTQLTSLNIQGCARACSPAAFGALSTLTSLRQLVARDCRLQQSAVAALAHLTNLQMLCLSDNTALSLLDQLTCLRGCMDLDVSDCELEDHHLVRLLASLPQLRNVNISSNPHLTAAGLEALAAGPARTTLQSLEATSLRLDWETVLKLLPQFKALESINLSGNEGLVDPTALLLAAEAAPSLHTIWVVRVNLQTADGLDSLAHSRHDPGRRRLLLMQPWDSQIAAFA</sequence>
<dbReference type="AlphaFoldDB" id="A0A2P6TBE6"/>
<dbReference type="PANTHER" id="PTHR13318:SF190">
    <property type="entry name" value="PARTNER OF PAIRED, ISOFORM B"/>
    <property type="match status" value="1"/>
</dbReference>
<dbReference type="STRING" id="3076.A0A2P6TBE6"/>
<organism evidence="2 3">
    <name type="scientific">Chlorella sorokiniana</name>
    <name type="common">Freshwater green alga</name>
    <dbReference type="NCBI Taxonomy" id="3076"/>
    <lineage>
        <taxon>Eukaryota</taxon>
        <taxon>Viridiplantae</taxon>
        <taxon>Chlorophyta</taxon>
        <taxon>core chlorophytes</taxon>
        <taxon>Trebouxiophyceae</taxon>
        <taxon>Chlorellales</taxon>
        <taxon>Chlorellaceae</taxon>
        <taxon>Chlorella clade</taxon>
        <taxon>Chlorella</taxon>
    </lineage>
</organism>
<keyword evidence="3" id="KW-1185">Reference proteome</keyword>
<dbReference type="SUPFAM" id="SSF52047">
    <property type="entry name" value="RNI-like"/>
    <property type="match status" value="2"/>
</dbReference>
<dbReference type="GO" id="GO:0005930">
    <property type="term" value="C:axoneme"/>
    <property type="evidence" value="ECO:0007669"/>
    <property type="project" value="UniProtKB-SubCell"/>
</dbReference>
<dbReference type="Proteomes" id="UP000239899">
    <property type="component" value="Unassembled WGS sequence"/>
</dbReference>
<accession>A0A2P6TBE6</accession>
<dbReference type="PANTHER" id="PTHR13318">
    <property type="entry name" value="PARTNER OF PAIRED, ISOFORM B-RELATED"/>
    <property type="match status" value="1"/>
</dbReference>
<comment type="subcellular location">
    <subcellularLocation>
        <location evidence="1">Cytoplasm</location>
        <location evidence="1">Cytoskeleton</location>
        <location evidence="1">Cilium axoneme</location>
    </subcellularLocation>
</comment>
<dbReference type="InterPro" id="IPR032675">
    <property type="entry name" value="LRR_dom_sf"/>
</dbReference>
<reference evidence="2 3" key="1">
    <citation type="journal article" date="2018" name="Plant J.">
        <title>Genome sequences of Chlorella sorokiniana UTEX 1602 and Micractinium conductrix SAG 241.80: implications to maltose excretion by a green alga.</title>
        <authorList>
            <person name="Arriola M.B."/>
            <person name="Velmurugan N."/>
            <person name="Zhang Y."/>
            <person name="Plunkett M.H."/>
            <person name="Hondzo H."/>
            <person name="Barney B.M."/>
        </authorList>
    </citation>
    <scope>NUCLEOTIDE SEQUENCE [LARGE SCALE GENOMIC DNA]</scope>
    <source>
        <strain evidence="3">UTEX 1602</strain>
    </source>
</reference>
<dbReference type="SMART" id="SM00367">
    <property type="entry name" value="LRR_CC"/>
    <property type="match status" value="4"/>
</dbReference>
<dbReference type="GO" id="GO:0031146">
    <property type="term" value="P:SCF-dependent proteasomal ubiquitin-dependent protein catabolic process"/>
    <property type="evidence" value="ECO:0007669"/>
    <property type="project" value="TreeGrafter"/>
</dbReference>
<evidence type="ECO:0000256" key="1">
    <source>
        <dbReference type="ARBA" id="ARBA00004430"/>
    </source>
</evidence>
<name>A0A2P6TBE6_CHLSO</name>